<evidence type="ECO:0000313" key="6">
    <source>
        <dbReference type="Proteomes" id="UP000219559"/>
    </source>
</evidence>
<evidence type="ECO:0000256" key="2">
    <source>
        <dbReference type="ARBA" id="ARBA00023125"/>
    </source>
</evidence>
<organism evidence="5 6">
    <name type="scientific">Sediminicola luteus</name>
    <dbReference type="NCBI Taxonomy" id="319238"/>
    <lineage>
        <taxon>Bacteria</taxon>
        <taxon>Pseudomonadati</taxon>
        <taxon>Bacteroidota</taxon>
        <taxon>Flavobacteriia</taxon>
        <taxon>Flavobacteriales</taxon>
        <taxon>Flavobacteriaceae</taxon>
        <taxon>Sediminicola</taxon>
    </lineage>
</organism>
<dbReference type="Gene3D" id="1.10.443.10">
    <property type="entry name" value="Intergrase catalytic core"/>
    <property type="match status" value="1"/>
</dbReference>
<protein>
    <recommendedName>
        <fullName evidence="4">Tyr recombinase domain-containing protein</fullName>
    </recommendedName>
</protein>
<keyword evidence="2" id="KW-0238">DNA-binding</keyword>
<dbReference type="Pfam" id="PF00589">
    <property type="entry name" value="Phage_integrase"/>
    <property type="match status" value="1"/>
</dbReference>
<dbReference type="InterPro" id="IPR010998">
    <property type="entry name" value="Integrase_recombinase_N"/>
</dbReference>
<keyword evidence="6" id="KW-1185">Reference proteome</keyword>
<reference evidence="5 6" key="1">
    <citation type="submission" date="2017-04" db="EMBL/GenBank/DDBJ databases">
        <title>A new member of the family Flavobacteriaceae isolated from ascidians.</title>
        <authorList>
            <person name="Chen L."/>
        </authorList>
    </citation>
    <scope>NUCLEOTIDE SEQUENCE [LARGE SCALE GENOMIC DNA]</scope>
    <source>
        <strain evidence="5 6">HQA918</strain>
    </source>
</reference>
<sequence>MKISILWFFAFLLASLRLHLSIHLLYLCCTQNQKSMSSIKVVLRKKALSNGSFPIFLRVTKNRRTKYYRTPLNTTLQEWNEDTGSFNGKNGGYIQKNRVLLKIKDRALKTYYDLELEKEDFSLEDFDKHFRVDTNPASQDVFRFWDEIIEEMRDAGRMGNAKLYHDASNSIKRFIGFKSLRFTEIDATFLNKYDAFLRSRGGTDGGIGVKMRTIRAMYNKALERNIFKVEKHPFHVYKISRLKGKGIKRALNLEQINKIHNVDLAKYPHLINYRNYFMFSFYSRGMNFADMIELKWGDIHGERIRYIRNKTKRPFSVKINPPLKAILDYYREHSLGTKYIFPILLYNDLTPLQLDHRKKKTLAQYNKGLKEIANLCGINQALSSYVARHSYANCLKQKGVATDIIGESLGHADIKITQVYLKELGNEIVDDAVEVLFN</sequence>
<name>A0A2A4GAT5_9FLAO</name>
<dbReference type="InterPro" id="IPR011010">
    <property type="entry name" value="DNA_brk_join_enz"/>
</dbReference>
<dbReference type="GO" id="GO:0003677">
    <property type="term" value="F:DNA binding"/>
    <property type="evidence" value="ECO:0007669"/>
    <property type="project" value="UniProtKB-KW"/>
</dbReference>
<dbReference type="InterPro" id="IPR035386">
    <property type="entry name" value="Arm-DNA-bind_5"/>
</dbReference>
<evidence type="ECO:0000256" key="3">
    <source>
        <dbReference type="ARBA" id="ARBA00023172"/>
    </source>
</evidence>
<dbReference type="InterPro" id="IPR002104">
    <property type="entry name" value="Integrase_catalytic"/>
</dbReference>
<dbReference type="InterPro" id="IPR013762">
    <property type="entry name" value="Integrase-like_cat_sf"/>
</dbReference>
<dbReference type="Pfam" id="PF13102">
    <property type="entry name" value="Phage_int_SAM_5"/>
    <property type="match status" value="1"/>
</dbReference>
<dbReference type="GO" id="GO:0006310">
    <property type="term" value="P:DNA recombination"/>
    <property type="evidence" value="ECO:0007669"/>
    <property type="project" value="UniProtKB-KW"/>
</dbReference>
<dbReference type="InterPro" id="IPR050090">
    <property type="entry name" value="Tyrosine_recombinase_XerCD"/>
</dbReference>
<dbReference type="InterPro" id="IPR025269">
    <property type="entry name" value="SAM-like_dom"/>
</dbReference>
<keyword evidence="3" id="KW-0233">DNA recombination</keyword>
<gene>
    <name evidence="5" type="ORF">B7P33_01850</name>
</gene>
<dbReference type="CDD" id="cd01185">
    <property type="entry name" value="INTN1_C_like"/>
    <property type="match status" value="1"/>
</dbReference>
<dbReference type="GO" id="GO:0015074">
    <property type="term" value="P:DNA integration"/>
    <property type="evidence" value="ECO:0007669"/>
    <property type="project" value="InterPro"/>
</dbReference>
<proteinExistence type="inferred from homology"/>
<dbReference type="Pfam" id="PF17293">
    <property type="entry name" value="Arm-DNA-bind_5"/>
    <property type="match status" value="1"/>
</dbReference>
<dbReference type="Proteomes" id="UP000219559">
    <property type="component" value="Unassembled WGS sequence"/>
</dbReference>
<dbReference type="PROSITE" id="PS51898">
    <property type="entry name" value="TYR_RECOMBINASE"/>
    <property type="match status" value="1"/>
</dbReference>
<dbReference type="EMBL" id="NBWU01000001">
    <property type="protein sequence ID" value="PCE66069.1"/>
    <property type="molecule type" value="Genomic_DNA"/>
</dbReference>
<comment type="similarity">
    <text evidence="1">Belongs to the 'phage' integrase family.</text>
</comment>
<dbReference type="Gene3D" id="1.10.150.130">
    <property type="match status" value="1"/>
</dbReference>
<evidence type="ECO:0000256" key="1">
    <source>
        <dbReference type="ARBA" id="ARBA00008857"/>
    </source>
</evidence>
<evidence type="ECO:0000313" key="5">
    <source>
        <dbReference type="EMBL" id="PCE66069.1"/>
    </source>
</evidence>
<comment type="caution">
    <text evidence="5">The sequence shown here is derived from an EMBL/GenBank/DDBJ whole genome shotgun (WGS) entry which is preliminary data.</text>
</comment>
<accession>A0A2A4GAT5</accession>
<evidence type="ECO:0000259" key="4">
    <source>
        <dbReference type="PROSITE" id="PS51898"/>
    </source>
</evidence>
<dbReference type="PANTHER" id="PTHR30349:SF64">
    <property type="entry name" value="PROPHAGE INTEGRASE INTD-RELATED"/>
    <property type="match status" value="1"/>
</dbReference>
<feature type="domain" description="Tyr recombinase" evidence="4">
    <location>
        <begin position="246"/>
        <end position="434"/>
    </location>
</feature>
<dbReference type="AlphaFoldDB" id="A0A2A4GAT5"/>
<dbReference type="SUPFAM" id="SSF56349">
    <property type="entry name" value="DNA breaking-rejoining enzymes"/>
    <property type="match status" value="1"/>
</dbReference>
<dbReference type="PANTHER" id="PTHR30349">
    <property type="entry name" value="PHAGE INTEGRASE-RELATED"/>
    <property type="match status" value="1"/>
</dbReference>